<dbReference type="EMBL" id="JBBYHS010000026">
    <property type="protein sequence ID" value="MEL1255955.1"/>
    <property type="molecule type" value="Genomic_DNA"/>
</dbReference>
<dbReference type="InterPro" id="IPR037053">
    <property type="entry name" value="Phage_tail_collar_dom_sf"/>
</dbReference>
<organism evidence="2 3">
    <name type="scientific">Flavobacterium calami</name>
    <dbReference type="NCBI Taxonomy" id="3139144"/>
    <lineage>
        <taxon>Bacteria</taxon>
        <taxon>Pseudomonadati</taxon>
        <taxon>Bacteroidota</taxon>
        <taxon>Flavobacteriia</taxon>
        <taxon>Flavobacteriales</taxon>
        <taxon>Flavobacteriaceae</taxon>
        <taxon>Flavobacterium</taxon>
    </lineage>
</organism>
<dbReference type="InterPro" id="IPR011083">
    <property type="entry name" value="Phage_tail_collar_dom"/>
</dbReference>
<evidence type="ECO:0000313" key="3">
    <source>
        <dbReference type="Proteomes" id="UP001485226"/>
    </source>
</evidence>
<feature type="domain" description="Phage tail collar" evidence="1">
    <location>
        <begin position="6"/>
        <end position="62"/>
    </location>
</feature>
<dbReference type="Pfam" id="PF07484">
    <property type="entry name" value="Collar"/>
    <property type="match status" value="1"/>
</dbReference>
<evidence type="ECO:0000313" key="2">
    <source>
        <dbReference type="EMBL" id="MEL1255955.1"/>
    </source>
</evidence>
<accession>A0ABU9IUZ1</accession>
<evidence type="ECO:0000259" key="1">
    <source>
        <dbReference type="Pfam" id="PF07484"/>
    </source>
</evidence>
<name>A0ABU9IUZ1_9FLAO</name>
<comment type="caution">
    <text evidence="2">The sequence shown here is derived from an EMBL/GenBank/DDBJ whole genome shotgun (WGS) entry which is preliminary data.</text>
</comment>
<keyword evidence="3" id="KW-1185">Reference proteome</keyword>
<protein>
    <submittedName>
        <fullName evidence="2">Tail fiber protein</fullName>
    </submittedName>
</protein>
<dbReference type="Proteomes" id="UP001485226">
    <property type="component" value="Unassembled WGS sequence"/>
</dbReference>
<dbReference type="SUPFAM" id="SSF88874">
    <property type="entry name" value="Receptor-binding domain of short tail fibre protein gp12"/>
    <property type="match status" value="1"/>
</dbReference>
<dbReference type="Gene3D" id="3.90.1340.10">
    <property type="entry name" value="Phage tail collar domain"/>
    <property type="match status" value="1"/>
</dbReference>
<dbReference type="RefSeq" id="WP_341694677.1">
    <property type="nucleotide sequence ID" value="NZ_JBBYHS010000026.1"/>
</dbReference>
<gene>
    <name evidence="2" type="ORF">AAEO57_19335</name>
</gene>
<reference evidence="2 3" key="1">
    <citation type="submission" date="2024-04" db="EMBL/GenBank/DDBJ databases">
        <title>Flavobacterium sp. DGU38 16S ribosomal RNA gene Genome sequencing and assembly.</title>
        <authorList>
            <person name="Park S."/>
        </authorList>
    </citation>
    <scope>NUCLEOTIDE SEQUENCE [LARGE SCALE GENOMIC DNA]</scope>
    <source>
        <strain evidence="2 3">DGU38</strain>
    </source>
</reference>
<sequence>MDEFIGTVKAFAFSFPPRGWMFCDGTILSIAQNTALFSLIGTTYGGNGQNTFALPDLRGRTVVHPGTGPGLSTINYGEIGGVENMTLTQNNLPMHTHSLVAGQVNVATVVNALSGGNLTNESDNGNNSFATGGSVPAIYSEPGGTANAVGGVTSTISGTTSITGGSQPFSLRNPYLGIYMSICLEGVFPSRN</sequence>
<proteinExistence type="predicted"/>